<reference evidence="1 2" key="1">
    <citation type="submission" date="2024-01" db="EMBL/GenBank/DDBJ databases">
        <title>The genomes of 5 underutilized Papilionoideae crops provide insights into root nodulation and disease resistanc.</title>
        <authorList>
            <person name="Jiang F."/>
        </authorList>
    </citation>
    <scope>NUCLEOTIDE SEQUENCE [LARGE SCALE GENOMIC DNA]</scope>
    <source>
        <strain evidence="1">LVBAO_FW01</strain>
        <tissue evidence="1">Leaves</tissue>
    </source>
</reference>
<sequence>MASTTPMQQSSNRVSPVQVQKVTRISDSMLGPSTYVTSYWWASSWFSLANVKLELLGLISSSRRENFLFLKRYHFMKVDIVSGGLPIKKLHFKPNLGQSYRTMVNYHDSMHIIGLAVAISVAFHSRRVKPWLTDYTHLP</sequence>
<comment type="caution">
    <text evidence="1">The sequence shown here is derived from an EMBL/GenBank/DDBJ whole genome shotgun (WGS) entry which is preliminary data.</text>
</comment>
<name>A0AAN9MF77_CANGL</name>
<dbReference type="Proteomes" id="UP001367508">
    <property type="component" value="Unassembled WGS sequence"/>
</dbReference>
<keyword evidence="2" id="KW-1185">Reference proteome</keyword>
<dbReference type="AlphaFoldDB" id="A0AAN9MF77"/>
<organism evidence="1 2">
    <name type="scientific">Canavalia gladiata</name>
    <name type="common">Sword bean</name>
    <name type="synonym">Dolichos gladiatus</name>
    <dbReference type="NCBI Taxonomy" id="3824"/>
    <lineage>
        <taxon>Eukaryota</taxon>
        <taxon>Viridiplantae</taxon>
        <taxon>Streptophyta</taxon>
        <taxon>Embryophyta</taxon>
        <taxon>Tracheophyta</taxon>
        <taxon>Spermatophyta</taxon>
        <taxon>Magnoliopsida</taxon>
        <taxon>eudicotyledons</taxon>
        <taxon>Gunneridae</taxon>
        <taxon>Pentapetalae</taxon>
        <taxon>rosids</taxon>
        <taxon>fabids</taxon>
        <taxon>Fabales</taxon>
        <taxon>Fabaceae</taxon>
        <taxon>Papilionoideae</taxon>
        <taxon>50 kb inversion clade</taxon>
        <taxon>NPAAA clade</taxon>
        <taxon>indigoferoid/millettioid clade</taxon>
        <taxon>Phaseoleae</taxon>
        <taxon>Canavalia</taxon>
    </lineage>
</organism>
<gene>
    <name evidence="1" type="ORF">VNO77_08556</name>
</gene>
<proteinExistence type="predicted"/>
<evidence type="ECO:0000313" key="2">
    <source>
        <dbReference type="Proteomes" id="UP001367508"/>
    </source>
</evidence>
<accession>A0AAN9MF77</accession>
<protein>
    <submittedName>
        <fullName evidence="1">Uncharacterized protein</fullName>
    </submittedName>
</protein>
<dbReference type="EMBL" id="JAYMYQ010000002">
    <property type="protein sequence ID" value="KAK7350228.1"/>
    <property type="molecule type" value="Genomic_DNA"/>
</dbReference>
<evidence type="ECO:0000313" key="1">
    <source>
        <dbReference type="EMBL" id="KAK7350228.1"/>
    </source>
</evidence>